<sequence length="161" mass="17823">MFLRLVALGLYGALPQVRAQTAAAQEARIQVAQATAEVRLLERTGQLRAAQVASACNDRSGQPRLQLLKDGRGLTRIVRYERQTPDNTLRFTAYLDANGRLRYATGRASGYPGELYNLSAEYDEQGVRVFESGKRRAGWASDLRQMPGLNLPNLLKGQCVN</sequence>
<reference evidence="3" key="1">
    <citation type="journal article" date="2019" name="Int. J. Syst. Evol. Microbiol.">
        <title>The Global Catalogue of Microorganisms (GCM) 10K type strain sequencing project: providing services to taxonomists for standard genome sequencing and annotation.</title>
        <authorList>
            <consortium name="The Broad Institute Genomics Platform"/>
            <consortium name="The Broad Institute Genome Sequencing Center for Infectious Disease"/>
            <person name="Wu L."/>
            <person name="Ma J."/>
        </authorList>
    </citation>
    <scope>NUCLEOTIDE SEQUENCE [LARGE SCALE GENOMIC DNA]</scope>
    <source>
        <strain evidence="3">CCUG 55995</strain>
    </source>
</reference>
<organism evidence="2 3">
    <name type="scientific">Deinococcus hohokamensis</name>
    <dbReference type="NCBI Taxonomy" id="309883"/>
    <lineage>
        <taxon>Bacteria</taxon>
        <taxon>Thermotogati</taxon>
        <taxon>Deinococcota</taxon>
        <taxon>Deinococci</taxon>
        <taxon>Deinococcales</taxon>
        <taxon>Deinococcaceae</taxon>
        <taxon>Deinococcus</taxon>
    </lineage>
</organism>
<keyword evidence="1" id="KW-0175">Coiled coil</keyword>
<name>A0ABV9I621_9DEIO</name>
<evidence type="ECO:0000256" key="1">
    <source>
        <dbReference type="SAM" id="Coils"/>
    </source>
</evidence>
<keyword evidence="3" id="KW-1185">Reference proteome</keyword>
<evidence type="ECO:0000313" key="2">
    <source>
        <dbReference type="EMBL" id="MFC4637644.1"/>
    </source>
</evidence>
<gene>
    <name evidence="2" type="ORF">ACFO0D_04725</name>
</gene>
<protein>
    <submittedName>
        <fullName evidence="2">Uncharacterized protein</fullName>
    </submittedName>
</protein>
<dbReference type="Proteomes" id="UP001595952">
    <property type="component" value="Unassembled WGS sequence"/>
</dbReference>
<evidence type="ECO:0000313" key="3">
    <source>
        <dbReference type="Proteomes" id="UP001595952"/>
    </source>
</evidence>
<proteinExistence type="predicted"/>
<accession>A0ABV9I621</accession>
<feature type="coiled-coil region" evidence="1">
    <location>
        <begin position="17"/>
        <end position="44"/>
    </location>
</feature>
<comment type="caution">
    <text evidence="2">The sequence shown here is derived from an EMBL/GenBank/DDBJ whole genome shotgun (WGS) entry which is preliminary data.</text>
</comment>
<dbReference type="RefSeq" id="WP_380060654.1">
    <property type="nucleotide sequence ID" value="NZ_JBHSEI010000001.1"/>
</dbReference>
<dbReference type="EMBL" id="JBHSEI010000001">
    <property type="protein sequence ID" value="MFC4637644.1"/>
    <property type="molecule type" value="Genomic_DNA"/>
</dbReference>